<accession>V5AQG0</accession>
<proteinExistence type="predicted"/>
<evidence type="ECO:0000313" key="3">
    <source>
        <dbReference type="Proteomes" id="UP000017861"/>
    </source>
</evidence>
<protein>
    <submittedName>
        <fullName evidence="2">Uncharacterized protein</fullName>
    </submittedName>
</protein>
<feature type="compositionally biased region" description="Basic and acidic residues" evidence="1">
    <location>
        <begin position="498"/>
        <end position="513"/>
    </location>
</feature>
<feature type="compositionally biased region" description="Polar residues" evidence="1">
    <location>
        <begin position="375"/>
        <end position="393"/>
    </location>
</feature>
<evidence type="ECO:0000313" key="2">
    <source>
        <dbReference type="EMBL" id="ESS55882.1"/>
    </source>
</evidence>
<reference evidence="2 3" key="1">
    <citation type="journal article" date="2014" name="Genome Announc.">
        <title>Trypanosoma cruzi Clone Dm28c Draft Genome Sequence.</title>
        <authorList>
            <person name="Grisard E.C."/>
            <person name="Teixeira S.M."/>
            <person name="de Almeida L.G."/>
            <person name="Stoco P.H."/>
            <person name="Gerber A.L."/>
            <person name="Talavera-Lopez C."/>
            <person name="Lima O.C."/>
            <person name="Andersson B."/>
            <person name="de Vasconcelos A.T."/>
        </authorList>
    </citation>
    <scope>NUCLEOTIDE SEQUENCE [LARGE SCALE GENOMIC DNA]</scope>
    <source>
        <strain evidence="2 3">Dm28c</strain>
    </source>
</reference>
<name>V5AQG0_TRYCR</name>
<gene>
    <name evidence="2" type="ORF">TCDM_12623</name>
</gene>
<dbReference type="AlphaFoldDB" id="V5AQG0"/>
<comment type="caution">
    <text evidence="2">The sequence shown here is derived from an EMBL/GenBank/DDBJ whole genome shotgun (WGS) entry which is preliminary data.</text>
</comment>
<dbReference type="EMBL" id="AYLP01000634">
    <property type="protein sequence ID" value="ESS55882.1"/>
    <property type="molecule type" value="Genomic_DNA"/>
</dbReference>
<feature type="region of interest" description="Disordered" evidence="1">
    <location>
        <begin position="486"/>
        <end position="521"/>
    </location>
</feature>
<feature type="region of interest" description="Disordered" evidence="1">
    <location>
        <begin position="356"/>
        <end position="397"/>
    </location>
</feature>
<organism evidence="2 3">
    <name type="scientific">Trypanosoma cruzi Dm28c</name>
    <dbReference type="NCBI Taxonomy" id="1416333"/>
    <lineage>
        <taxon>Eukaryota</taxon>
        <taxon>Discoba</taxon>
        <taxon>Euglenozoa</taxon>
        <taxon>Kinetoplastea</taxon>
        <taxon>Metakinetoplastina</taxon>
        <taxon>Trypanosomatida</taxon>
        <taxon>Trypanosomatidae</taxon>
        <taxon>Trypanosoma</taxon>
        <taxon>Schizotrypanum</taxon>
    </lineage>
</organism>
<feature type="region of interest" description="Disordered" evidence="1">
    <location>
        <begin position="305"/>
        <end position="328"/>
    </location>
</feature>
<dbReference type="VEuPathDB" id="TriTrypDB:TCDM_12623"/>
<dbReference type="Proteomes" id="UP000017861">
    <property type="component" value="Unassembled WGS sequence"/>
</dbReference>
<evidence type="ECO:0000256" key="1">
    <source>
        <dbReference type="SAM" id="MobiDB-lite"/>
    </source>
</evidence>
<sequence length="521" mass="54945">MRRGLCDGRAFLPAAEAEHRRRPNSTAAQPIPVSGNVVPPCLGASQTWAREGTKLLCTDLQQHGENTAEGMIAVLPLADNFSSGQAAAATHSACYIPSVQIHVGMSRLPLVRCLGASPTMWSQRPETLHTPRCKHSSQLHAGQGQHVSVVAAGLPVAGCPPPSPQCGIADGDPSPCKQVDVQWDTRSTRCAVTSGNKTLRPLIRAAYAGSSDSSDSMPIGVAARFSPAAVEGEQPSRSSWCEFRSPQITAAEPGRRMVLARCETCAIDDGGLQRFTGNMMGQASGHTRKAVVSTQLVPAATGARTARCGAPRGPRHRHAHCRPGGSHCSQRASSPRAFLQRAVQVPVCVLQDLKRGGAQGGTSAQQEAQLDGSDTCGTAPTSTITHGGSTHPSTKQKKKNTAAGCGCVCGAAGVCPPWPQKKKNKRERNVCSAPQALVARPHVTAPSARRSSRPLLMRAAGEAHRAVVMRVSVGVRVEQLGGKHTAPLTGRVQQQTIKEGRVGKKNVHSDCPQKQRKKGRE</sequence>